<gene>
    <name evidence="4" type="primary">SLA2_2</name>
    <name evidence="4" type="ORF">IWQ62_005345</name>
</gene>
<feature type="domain" description="ENTH" evidence="3">
    <location>
        <begin position="12"/>
        <end position="141"/>
    </location>
</feature>
<accession>A0A9W8AJX7</accession>
<dbReference type="InterPro" id="IPR013809">
    <property type="entry name" value="ENTH"/>
</dbReference>
<dbReference type="GO" id="GO:0030479">
    <property type="term" value="C:actin cortical patch"/>
    <property type="evidence" value="ECO:0007669"/>
    <property type="project" value="TreeGrafter"/>
</dbReference>
<dbReference type="GO" id="GO:0051015">
    <property type="term" value="F:actin filament binding"/>
    <property type="evidence" value="ECO:0007669"/>
    <property type="project" value="TreeGrafter"/>
</dbReference>
<dbReference type="EMBL" id="JANBPY010002160">
    <property type="protein sequence ID" value="KAJ1956249.1"/>
    <property type="molecule type" value="Genomic_DNA"/>
</dbReference>
<dbReference type="GO" id="GO:0007015">
    <property type="term" value="P:actin filament organization"/>
    <property type="evidence" value="ECO:0007669"/>
    <property type="project" value="TreeGrafter"/>
</dbReference>
<evidence type="ECO:0000256" key="2">
    <source>
        <dbReference type="SAM" id="MobiDB-lite"/>
    </source>
</evidence>
<keyword evidence="1" id="KW-0175">Coiled coil</keyword>
<dbReference type="GO" id="GO:0035615">
    <property type="term" value="F:clathrin adaptor activity"/>
    <property type="evidence" value="ECO:0007669"/>
    <property type="project" value="TreeGrafter"/>
</dbReference>
<feature type="coiled-coil region" evidence="1">
    <location>
        <begin position="327"/>
        <end position="415"/>
    </location>
</feature>
<dbReference type="AlphaFoldDB" id="A0A9W8AJX7"/>
<dbReference type="PANTHER" id="PTHR10407">
    <property type="entry name" value="HUNTINGTIN INTERACTING PROTEIN 1"/>
    <property type="match status" value="1"/>
</dbReference>
<dbReference type="InterPro" id="IPR030224">
    <property type="entry name" value="Sla2_fam"/>
</dbReference>
<dbReference type="SUPFAM" id="SSF48464">
    <property type="entry name" value="ENTH/VHS domain"/>
    <property type="match status" value="1"/>
</dbReference>
<evidence type="ECO:0000259" key="3">
    <source>
        <dbReference type="PROSITE" id="PS50942"/>
    </source>
</evidence>
<sequence>MSSGAFSLRAVDRDKAERELAQHIAKACNEVETTPKPKHVRALTLYTWDYKGSSSIWAGLKAQPLLADEVRCFKALICIHKFVRSGHPVAVKEAVREMAFLETLGRQAMNDGWRGYGNLIRGYVNFLLAKLEYHRLHPEFRGDFDYDDYTSLKETNDPNEGYETISDLLSLQDRLDQFQKMIFRAFRPTSNNECRISALVPLVEESYGIYKFATRMLIAMHKRVDMTDALEPLRTRFNSQHYMLRKFYYECSSLRYLTSLISVPRLPQDPPNLFGEDEEAGPPKPPVTKKEESPPPPPAPAVDQDLLAQQEAELLRIQQEEQQRQLLIQQQMEQQRLQQQMEYEEQQRLMMEQQRLAQEQLLQQQMQQQVQGRIAELERELLQFKGQHERDQMTIAQYDKRVKALEEQLQQFNLSAQQRDRAKDDMIRALQDQVNMWRQ</sequence>
<dbReference type="PROSITE" id="PS50942">
    <property type="entry name" value="ENTH"/>
    <property type="match status" value="1"/>
</dbReference>
<protein>
    <submittedName>
        <fullName evidence="4">Sla2 Src-like adaptor 2</fullName>
    </submittedName>
</protein>
<dbReference type="InterPro" id="IPR011417">
    <property type="entry name" value="ANTH_dom"/>
</dbReference>
<evidence type="ECO:0000313" key="4">
    <source>
        <dbReference type="EMBL" id="KAJ1956249.1"/>
    </source>
</evidence>
<dbReference type="GO" id="GO:0032051">
    <property type="term" value="F:clathrin light chain binding"/>
    <property type="evidence" value="ECO:0007669"/>
    <property type="project" value="TreeGrafter"/>
</dbReference>
<dbReference type="SMART" id="SM00273">
    <property type="entry name" value="ENTH"/>
    <property type="match status" value="1"/>
</dbReference>
<dbReference type="GO" id="GO:0030136">
    <property type="term" value="C:clathrin-coated vesicle"/>
    <property type="evidence" value="ECO:0007669"/>
    <property type="project" value="TreeGrafter"/>
</dbReference>
<dbReference type="OrthoDB" id="10262320at2759"/>
<evidence type="ECO:0000313" key="5">
    <source>
        <dbReference type="Proteomes" id="UP001150925"/>
    </source>
</evidence>
<evidence type="ECO:0000256" key="1">
    <source>
        <dbReference type="SAM" id="Coils"/>
    </source>
</evidence>
<dbReference type="Pfam" id="PF07651">
    <property type="entry name" value="ANTH"/>
    <property type="match status" value="1"/>
</dbReference>
<feature type="non-terminal residue" evidence="4">
    <location>
        <position position="439"/>
    </location>
</feature>
<dbReference type="GO" id="GO:0080025">
    <property type="term" value="F:phosphatidylinositol-3,5-bisphosphate binding"/>
    <property type="evidence" value="ECO:0007669"/>
    <property type="project" value="TreeGrafter"/>
</dbReference>
<organism evidence="4 5">
    <name type="scientific">Dispira parvispora</name>
    <dbReference type="NCBI Taxonomy" id="1520584"/>
    <lineage>
        <taxon>Eukaryota</taxon>
        <taxon>Fungi</taxon>
        <taxon>Fungi incertae sedis</taxon>
        <taxon>Zoopagomycota</taxon>
        <taxon>Kickxellomycotina</taxon>
        <taxon>Dimargaritomycetes</taxon>
        <taxon>Dimargaritales</taxon>
        <taxon>Dimargaritaceae</taxon>
        <taxon>Dispira</taxon>
    </lineage>
</organism>
<dbReference type="GO" id="GO:0006897">
    <property type="term" value="P:endocytosis"/>
    <property type="evidence" value="ECO:0007669"/>
    <property type="project" value="InterPro"/>
</dbReference>
<dbReference type="PANTHER" id="PTHR10407:SF15">
    <property type="entry name" value="HUNTINGTIN INTERACTING PROTEIN 1"/>
    <property type="match status" value="1"/>
</dbReference>
<proteinExistence type="predicted"/>
<dbReference type="Gene3D" id="1.25.40.90">
    <property type="match status" value="1"/>
</dbReference>
<feature type="region of interest" description="Disordered" evidence="2">
    <location>
        <begin position="268"/>
        <end position="302"/>
    </location>
</feature>
<dbReference type="GO" id="GO:0043325">
    <property type="term" value="F:phosphatidylinositol-3,4-bisphosphate binding"/>
    <property type="evidence" value="ECO:0007669"/>
    <property type="project" value="TreeGrafter"/>
</dbReference>
<comment type="caution">
    <text evidence="4">The sequence shown here is derived from an EMBL/GenBank/DDBJ whole genome shotgun (WGS) entry which is preliminary data.</text>
</comment>
<reference evidence="4" key="1">
    <citation type="submission" date="2022-07" db="EMBL/GenBank/DDBJ databases">
        <title>Phylogenomic reconstructions and comparative analyses of Kickxellomycotina fungi.</title>
        <authorList>
            <person name="Reynolds N.K."/>
            <person name="Stajich J.E."/>
            <person name="Barry K."/>
            <person name="Grigoriev I.V."/>
            <person name="Crous P."/>
            <person name="Smith M.E."/>
        </authorList>
    </citation>
    <scope>NUCLEOTIDE SEQUENCE</scope>
    <source>
        <strain evidence="4">RSA 1196</strain>
    </source>
</reference>
<name>A0A9W8AJX7_9FUNG</name>
<dbReference type="GO" id="GO:0048268">
    <property type="term" value="P:clathrin coat assembly"/>
    <property type="evidence" value="ECO:0007669"/>
    <property type="project" value="TreeGrafter"/>
</dbReference>
<keyword evidence="5" id="KW-1185">Reference proteome</keyword>
<dbReference type="Proteomes" id="UP001150925">
    <property type="component" value="Unassembled WGS sequence"/>
</dbReference>
<dbReference type="InterPro" id="IPR008942">
    <property type="entry name" value="ENTH_VHS"/>
</dbReference>